<comment type="caution">
    <text evidence="1">The sequence shown here is derived from an EMBL/GenBank/DDBJ whole genome shotgun (WGS) entry which is preliminary data.</text>
</comment>
<dbReference type="PANTHER" id="PTHR42336:SF1">
    <property type="entry name" value="ALKYL HYDROPEROXIDE REDUCTASE SUBUNIT C_ THIOL SPECIFIC ANTIOXIDANT DOMAIN-CONTAINING PROTEIN"/>
    <property type="match status" value="1"/>
</dbReference>
<reference evidence="1 2" key="1">
    <citation type="submission" date="2017-03" db="EMBL/GenBank/DDBJ databases">
        <title>Genomes of endolithic fungi from Antarctica.</title>
        <authorList>
            <person name="Coleine C."/>
            <person name="Masonjones S."/>
            <person name="Stajich J.E."/>
        </authorList>
    </citation>
    <scope>NUCLEOTIDE SEQUENCE [LARGE SCALE GENOMIC DNA]</scope>
    <source>
        <strain evidence="1 2">CCFEE 5187</strain>
    </source>
</reference>
<dbReference type="EMBL" id="NAJN01001462">
    <property type="protein sequence ID" value="TKA63043.1"/>
    <property type="molecule type" value="Genomic_DNA"/>
</dbReference>
<dbReference type="SUPFAM" id="SSF52833">
    <property type="entry name" value="Thioredoxin-like"/>
    <property type="match status" value="1"/>
</dbReference>
<dbReference type="AlphaFoldDB" id="A0A4U0WKS7"/>
<dbReference type="Pfam" id="PF13911">
    <property type="entry name" value="AhpC-TSA_2"/>
    <property type="match status" value="1"/>
</dbReference>
<name>A0A4U0WKS7_9PEZI</name>
<accession>A0A4U0WKS7</accession>
<protein>
    <submittedName>
        <fullName evidence="1">Uncharacterized protein</fullName>
    </submittedName>
</protein>
<dbReference type="PANTHER" id="PTHR42336">
    <property type="entry name" value="THIOREDOXIN DOMAIN-CONTAINING PROTEIN-RELATED"/>
    <property type="match status" value="1"/>
</dbReference>
<evidence type="ECO:0000313" key="2">
    <source>
        <dbReference type="Proteomes" id="UP000308768"/>
    </source>
</evidence>
<dbReference type="Gene3D" id="3.40.30.10">
    <property type="entry name" value="Glutaredoxin"/>
    <property type="match status" value="1"/>
</dbReference>
<dbReference type="InterPro" id="IPR036249">
    <property type="entry name" value="Thioredoxin-like_sf"/>
</dbReference>
<dbReference type="OrthoDB" id="40334at2759"/>
<evidence type="ECO:0000313" key="1">
    <source>
        <dbReference type="EMBL" id="TKA63043.1"/>
    </source>
</evidence>
<sequence length="198" mass="21743">MTFQQEAASWLFPAHVETSPIPEVNTQAPSTGKLDLPHADGKPTIVTFLRHCGCPFAEKTFISMRDKAASNPNIHFVAVSHSDQASTAKWIEALGGAGSVEVIVDPEREIFARWGLGISSFWHVLSPWSMWSVYRLGKDEGIWNRPTESGSRWQTAGSFAMDGKGTVKWGHAAQRADHVPDFDEAVKSVGQQEPTAKL</sequence>
<dbReference type="InterPro" id="IPR032801">
    <property type="entry name" value="PXL2A/B/C"/>
</dbReference>
<organism evidence="1 2">
    <name type="scientific">Cryomyces minteri</name>
    <dbReference type="NCBI Taxonomy" id="331657"/>
    <lineage>
        <taxon>Eukaryota</taxon>
        <taxon>Fungi</taxon>
        <taxon>Dikarya</taxon>
        <taxon>Ascomycota</taxon>
        <taxon>Pezizomycotina</taxon>
        <taxon>Dothideomycetes</taxon>
        <taxon>Dothideomycetes incertae sedis</taxon>
        <taxon>Cryomyces</taxon>
    </lineage>
</organism>
<gene>
    <name evidence="1" type="ORF">B0A49_10238</name>
</gene>
<keyword evidence="2" id="KW-1185">Reference proteome</keyword>
<proteinExistence type="predicted"/>
<dbReference type="Proteomes" id="UP000308768">
    <property type="component" value="Unassembled WGS sequence"/>
</dbReference>